<dbReference type="KEGG" id="ypa:YPA_2668"/>
<evidence type="ECO:0000313" key="2">
    <source>
        <dbReference type="EMBL" id="ABG14630.1"/>
    </source>
</evidence>
<organism evidence="2 3">
    <name type="scientific">Yersinia pestis bv. Antiqua (strain Antiqua)</name>
    <dbReference type="NCBI Taxonomy" id="360102"/>
    <lineage>
        <taxon>Bacteria</taxon>
        <taxon>Pseudomonadati</taxon>
        <taxon>Pseudomonadota</taxon>
        <taxon>Gammaproteobacteria</taxon>
        <taxon>Enterobacterales</taxon>
        <taxon>Yersiniaceae</taxon>
        <taxon>Yersinia</taxon>
    </lineage>
</organism>
<dbReference type="AlphaFoldDB" id="A0A0H2YAT0"/>
<evidence type="ECO:0000313" key="3">
    <source>
        <dbReference type="Proteomes" id="UP000001971"/>
    </source>
</evidence>
<reference evidence="2 3" key="1">
    <citation type="journal article" date="2006" name="J. Bacteriol.">
        <title>Complete genome sequence of Yersinia pestis strains Antiqua and Nepal516: evidence of gene reduction in an emerging pathogen.</title>
        <authorList>
            <person name="Chain P.S."/>
            <person name="Hu P."/>
            <person name="Malfatti S.A."/>
            <person name="Radnedge L."/>
            <person name="Larimer F."/>
            <person name="Vergez L.M."/>
            <person name="Worsham P."/>
            <person name="Chu M.C."/>
            <person name="Andersen G.L."/>
        </authorList>
    </citation>
    <scope>NUCLEOTIDE SEQUENCE [LARGE SCALE GENOMIC DNA]</scope>
    <source>
        <strain evidence="2 3">Antiqua</strain>
    </source>
</reference>
<feature type="region of interest" description="Disordered" evidence="1">
    <location>
        <begin position="1"/>
        <end position="21"/>
    </location>
</feature>
<accession>A0A0H2YAT0</accession>
<sequence>MSRHSIPANEGFSGHNPPEHQIRRIQTKNLLPAILADNVGEIVAFRSGFSTQWHII</sequence>
<name>A0A0H2YAT0_YERPA</name>
<gene>
    <name evidence="2" type="ordered locus">YPA_2668</name>
</gene>
<dbReference type="Proteomes" id="UP000001971">
    <property type="component" value="Chromosome"/>
</dbReference>
<proteinExistence type="predicted"/>
<dbReference type="EMBL" id="CP000308">
    <property type="protein sequence ID" value="ABG14630.1"/>
    <property type="molecule type" value="Genomic_DNA"/>
</dbReference>
<protein>
    <submittedName>
        <fullName evidence="2">Uncharacterized protein</fullName>
    </submittedName>
</protein>
<evidence type="ECO:0000256" key="1">
    <source>
        <dbReference type="SAM" id="MobiDB-lite"/>
    </source>
</evidence>